<dbReference type="EMBL" id="GL877431">
    <property type="protein sequence ID" value="ELA46840.1"/>
    <property type="molecule type" value="Genomic_DNA"/>
</dbReference>
<dbReference type="HOGENOM" id="CLU_1242753_0_0_1"/>
<dbReference type="InParanoid" id="L2GUR0"/>
<dbReference type="Proteomes" id="UP000011081">
    <property type="component" value="Unassembled WGS sequence"/>
</dbReference>
<keyword evidence="2" id="KW-1185">Reference proteome</keyword>
<reference evidence="2" key="1">
    <citation type="submission" date="2011-03" db="EMBL/GenBank/DDBJ databases">
        <title>The genome sequence of Vavraia culicis strain floridensis.</title>
        <authorList>
            <consortium name="The Broad Institute Genome Sequencing Platform"/>
            <person name="Cuomo C."/>
            <person name="Becnel J."/>
            <person name="Sanscrainte N."/>
            <person name="Young S.K."/>
            <person name="Zeng Q."/>
            <person name="Gargeya S."/>
            <person name="Fitzgerald M."/>
            <person name="Haas B."/>
            <person name="Abouelleil A."/>
            <person name="Alvarado L."/>
            <person name="Arachchi H.M."/>
            <person name="Berlin A."/>
            <person name="Chapman S.B."/>
            <person name="Gearin G."/>
            <person name="Goldberg J."/>
            <person name="Griggs A."/>
            <person name="Gujja S."/>
            <person name="Hansen M."/>
            <person name="Heiman D."/>
            <person name="Howarth C."/>
            <person name="Larimer J."/>
            <person name="Lui A."/>
            <person name="MacDonald P.J.P."/>
            <person name="McCowen C."/>
            <person name="Montmayeur A."/>
            <person name="Murphy C."/>
            <person name="Neiman D."/>
            <person name="Pearson M."/>
            <person name="Priest M."/>
            <person name="Roberts A."/>
            <person name="Saif S."/>
            <person name="Shea T."/>
            <person name="Sisk P."/>
            <person name="Stolte C."/>
            <person name="Sykes S."/>
            <person name="Wortman J."/>
            <person name="Nusbaum C."/>
            <person name="Birren B."/>
        </authorList>
    </citation>
    <scope>NUCLEOTIDE SEQUENCE [LARGE SCALE GENOMIC DNA]</scope>
    <source>
        <strain evidence="2">floridensis</strain>
    </source>
</reference>
<evidence type="ECO:0000313" key="2">
    <source>
        <dbReference type="Proteomes" id="UP000011081"/>
    </source>
</evidence>
<name>L2GUR0_VAVCU</name>
<protein>
    <submittedName>
        <fullName evidence="1">Uncharacterized protein</fullName>
    </submittedName>
</protein>
<feature type="non-terminal residue" evidence="1">
    <location>
        <position position="223"/>
    </location>
</feature>
<dbReference type="VEuPathDB" id="MicrosporidiaDB:VCUG_01684"/>
<dbReference type="GeneID" id="19879558"/>
<evidence type="ECO:0000313" key="1">
    <source>
        <dbReference type="EMBL" id="ELA46840.1"/>
    </source>
</evidence>
<dbReference type="AlphaFoldDB" id="L2GUR0"/>
<organism evidence="1 2">
    <name type="scientific">Vavraia culicis (isolate floridensis)</name>
    <name type="common">Microsporidian parasite</name>
    <dbReference type="NCBI Taxonomy" id="948595"/>
    <lineage>
        <taxon>Eukaryota</taxon>
        <taxon>Fungi</taxon>
        <taxon>Fungi incertae sedis</taxon>
        <taxon>Microsporidia</taxon>
        <taxon>Pleistophoridae</taxon>
        <taxon>Vavraia</taxon>
    </lineage>
</organism>
<accession>L2GUR0</accession>
<sequence length="223" mass="25692">MTVPHQSDWFVSFFSHVIALKGGNARLGMRESIGKKVEEKKDERVCGVICADEQIVGEKTGERDVLACDSIRCVGWGGLDGNFFGKRVGNEPGEPKENDSVVEVPPKILERQCTSVAHDVLNRNIEKPTTQLEIMLDSEYDTQKNDEKCVHDRENAHLELKNEREYRKYLSLLGEQENAHLELKNEREYRKYLSLLGEQENAHLELKNEREYRKYLSLLGEQE</sequence>
<gene>
    <name evidence="1" type="ORF">VCUG_01684</name>
</gene>
<dbReference type="RefSeq" id="XP_008074701.1">
    <property type="nucleotide sequence ID" value="XM_008076510.1"/>
</dbReference>
<proteinExistence type="predicted"/>